<dbReference type="CDD" id="cd00077">
    <property type="entry name" value="HDc"/>
    <property type="match status" value="1"/>
</dbReference>
<keyword evidence="3" id="KW-1185">Reference proteome</keyword>
<evidence type="ECO:0000313" key="2">
    <source>
        <dbReference type="EMBL" id="NEU68030.1"/>
    </source>
</evidence>
<dbReference type="InterPro" id="IPR006674">
    <property type="entry name" value="HD_domain"/>
</dbReference>
<dbReference type="SMART" id="SM00471">
    <property type="entry name" value="HDc"/>
    <property type="match status" value="1"/>
</dbReference>
<dbReference type="EMBL" id="JAAGNZ010000001">
    <property type="protein sequence ID" value="NEU68030.1"/>
    <property type="molecule type" value="Genomic_DNA"/>
</dbReference>
<dbReference type="AlphaFoldDB" id="A0A6M0IID6"/>
<reference evidence="2 3" key="1">
    <citation type="submission" date="2020-02" db="EMBL/GenBank/DDBJ databases">
        <title>Draft genome sequence of two Spirosoma agri KCTC 52727 and Spirosoma terrae KCTC 52035.</title>
        <authorList>
            <person name="Rojas J."/>
            <person name="Ambika Manirajan B."/>
            <person name="Ratering S."/>
            <person name="Suarez C."/>
            <person name="Schnell S."/>
        </authorList>
    </citation>
    <scope>NUCLEOTIDE SEQUENCE [LARGE SCALE GENOMIC DNA]</scope>
    <source>
        <strain evidence="2 3">KCTC 52727</strain>
    </source>
</reference>
<accession>A0A6M0IID6</accession>
<feature type="domain" description="HD/PDEase" evidence="1">
    <location>
        <begin position="22"/>
        <end position="136"/>
    </location>
</feature>
<sequence length="197" mass="22211">MNYQAASDYILHRLRTQLSPSLSYHGVHHTLDVLQTAQALAEAEGITDEASLILLQTAACFHDAGFLTTYEGHEEQGCLLVREVLPGFGYLPEQLEMICSLIMATQIPQSPQTHLERILCDADLDYLGRDDFAPIADSLFQELRTRGSVTDTPVWNRIQVKFLENHRYWTPTAIAWRQAGKEQQLAALRTLVEAETN</sequence>
<dbReference type="InterPro" id="IPR003607">
    <property type="entry name" value="HD/PDEase_dom"/>
</dbReference>
<evidence type="ECO:0000259" key="1">
    <source>
        <dbReference type="SMART" id="SM00471"/>
    </source>
</evidence>
<dbReference type="Gene3D" id="1.10.3210.10">
    <property type="entry name" value="Hypothetical protein af1432"/>
    <property type="match status" value="1"/>
</dbReference>
<comment type="caution">
    <text evidence="2">The sequence shown here is derived from an EMBL/GenBank/DDBJ whole genome shotgun (WGS) entry which is preliminary data.</text>
</comment>
<evidence type="ECO:0000313" key="3">
    <source>
        <dbReference type="Proteomes" id="UP000477386"/>
    </source>
</evidence>
<dbReference type="SUPFAM" id="SSF109604">
    <property type="entry name" value="HD-domain/PDEase-like"/>
    <property type="match status" value="1"/>
</dbReference>
<dbReference type="Pfam" id="PF01966">
    <property type="entry name" value="HD"/>
    <property type="match status" value="1"/>
</dbReference>
<dbReference type="RefSeq" id="WP_164039218.1">
    <property type="nucleotide sequence ID" value="NZ_JAAGNZ010000001.1"/>
</dbReference>
<organism evidence="2 3">
    <name type="scientific">Spirosoma agri</name>
    <dbReference type="NCBI Taxonomy" id="1987381"/>
    <lineage>
        <taxon>Bacteria</taxon>
        <taxon>Pseudomonadati</taxon>
        <taxon>Bacteroidota</taxon>
        <taxon>Cytophagia</taxon>
        <taxon>Cytophagales</taxon>
        <taxon>Cytophagaceae</taxon>
        <taxon>Spirosoma</taxon>
    </lineage>
</organism>
<proteinExistence type="predicted"/>
<protein>
    <submittedName>
        <fullName evidence="2">HD domain-containing protein</fullName>
    </submittedName>
</protein>
<gene>
    <name evidence="2" type="ORF">GK091_14150</name>
</gene>
<dbReference type="Proteomes" id="UP000477386">
    <property type="component" value="Unassembled WGS sequence"/>
</dbReference>
<name>A0A6M0IID6_9BACT</name>